<keyword evidence="1" id="KW-0812">Transmembrane</keyword>
<protein>
    <submittedName>
        <fullName evidence="2">Uncharacterized protein</fullName>
    </submittedName>
</protein>
<dbReference type="AlphaFoldDB" id="A0AA41V082"/>
<evidence type="ECO:0000256" key="1">
    <source>
        <dbReference type="SAM" id="Phobius"/>
    </source>
</evidence>
<keyword evidence="1" id="KW-1133">Transmembrane helix</keyword>
<sequence>MPPSLQIALNLSKGPEFLTRMGSLTRLLLSNNHLSGALPLFKPFVVVDFSGNKDLVNSTANETSPNRTNSVIVVILRAVICVVLGVSIAITIVLVVNNTSRRKKENFSQYGYSSSTYKCCSRCCNCNYDRITCYIKVLWVR</sequence>
<keyword evidence="3" id="KW-1185">Reference proteome</keyword>
<proteinExistence type="predicted"/>
<gene>
    <name evidence="2" type="ORF">MKW94_013386</name>
</gene>
<feature type="transmembrane region" description="Helical" evidence="1">
    <location>
        <begin position="71"/>
        <end position="96"/>
    </location>
</feature>
<accession>A0AA41V082</accession>
<dbReference type="EMBL" id="JAJJMA010060690">
    <property type="protein sequence ID" value="MCL7026749.1"/>
    <property type="molecule type" value="Genomic_DNA"/>
</dbReference>
<organism evidence="2 3">
    <name type="scientific">Papaver nudicaule</name>
    <name type="common">Iceland poppy</name>
    <dbReference type="NCBI Taxonomy" id="74823"/>
    <lineage>
        <taxon>Eukaryota</taxon>
        <taxon>Viridiplantae</taxon>
        <taxon>Streptophyta</taxon>
        <taxon>Embryophyta</taxon>
        <taxon>Tracheophyta</taxon>
        <taxon>Spermatophyta</taxon>
        <taxon>Magnoliopsida</taxon>
        <taxon>Ranunculales</taxon>
        <taxon>Papaveraceae</taxon>
        <taxon>Papaveroideae</taxon>
        <taxon>Papaver</taxon>
    </lineage>
</organism>
<dbReference type="Proteomes" id="UP001177140">
    <property type="component" value="Unassembled WGS sequence"/>
</dbReference>
<reference evidence="2" key="1">
    <citation type="submission" date="2022-03" db="EMBL/GenBank/DDBJ databases">
        <title>A functionally conserved STORR gene fusion in Papaver species that diverged 16.8 million years ago.</title>
        <authorList>
            <person name="Catania T."/>
        </authorList>
    </citation>
    <scope>NUCLEOTIDE SEQUENCE</scope>
    <source>
        <strain evidence="2">S-191538</strain>
    </source>
</reference>
<evidence type="ECO:0000313" key="3">
    <source>
        <dbReference type="Proteomes" id="UP001177140"/>
    </source>
</evidence>
<comment type="caution">
    <text evidence="2">The sequence shown here is derived from an EMBL/GenBank/DDBJ whole genome shotgun (WGS) entry which is preliminary data.</text>
</comment>
<name>A0AA41V082_PAPNU</name>
<evidence type="ECO:0000313" key="2">
    <source>
        <dbReference type="EMBL" id="MCL7026749.1"/>
    </source>
</evidence>
<keyword evidence="1" id="KW-0472">Membrane</keyword>